<dbReference type="InterPro" id="IPR013762">
    <property type="entry name" value="Integrase-like_cat_sf"/>
</dbReference>
<evidence type="ECO:0000259" key="4">
    <source>
        <dbReference type="PROSITE" id="PS51898"/>
    </source>
</evidence>
<dbReference type="Gene3D" id="1.10.443.10">
    <property type="entry name" value="Intergrase catalytic core"/>
    <property type="match status" value="1"/>
</dbReference>
<dbReference type="Pfam" id="PF00589">
    <property type="entry name" value="Phage_integrase"/>
    <property type="match status" value="1"/>
</dbReference>
<evidence type="ECO:0000313" key="5">
    <source>
        <dbReference type="EMBL" id="MEY8019088.1"/>
    </source>
</evidence>
<reference evidence="5 6" key="1">
    <citation type="submission" date="2024-08" db="EMBL/GenBank/DDBJ databases">
        <title>Mycobacterium servetensis sp. nov., a novel rapid-growing mycobacterial species recovered from a human patient in Zaragoza, Spain.</title>
        <authorList>
            <person name="Tristancho-Baro A.I."/>
            <person name="Buenestado-Serrano S."/>
            <person name="Garcia De Viedma D."/>
            <person name="Milagro-Beamonte A."/>
            <person name="Burillo N."/>
            <person name="Sanz S."/>
            <person name="Lopez-Calleja A.I."/>
            <person name="Penas-Utrilla D."/>
            <person name="Guardingo M."/>
            <person name="Garcia M.J."/>
            <person name="Vinuelas-Bayon J."/>
        </authorList>
    </citation>
    <scope>NUCLEOTIDE SEQUENCE [LARGE SCALE GENOMIC DNA]</scope>
    <source>
        <strain evidence="6">HUMS_12744610</strain>
    </source>
</reference>
<comment type="similarity">
    <text evidence="1">Belongs to the 'phage' integrase family.</text>
</comment>
<dbReference type="PROSITE" id="PS51898">
    <property type="entry name" value="TYR_RECOMBINASE"/>
    <property type="match status" value="1"/>
</dbReference>
<dbReference type="SUPFAM" id="SSF56349">
    <property type="entry name" value="DNA breaking-rejoining enzymes"/>
    <property type="match status" value="1"/>
</dbReference>
<dbReference type="InterPro" id="IPR011010">
    <property type="entry name" value="DNA_brk_join_enz"/>
</dbReference>
<dbReference type="Proteomes" id="UP001564760">
    <property type="component" value="Unassembled WGS sequence"/>
</dbReference>
<protein>
    <submittedName>
        <fullName evidence="5">Tyrosine-type recombinase/integrase</fullName>
    </submittedName>
</protein>
<dbReference type="EMBL" id="JBGEDP010000003">
    <property type="protein sequence ID" value="MEY8019088.1"/>
    <property type="molecule type" value="Genomic_DNA"/>
</dbReference>
<evidence type="ECO:0000256" key="2">
    <source>
        <dbReference type="ARBA" id="ARBA00023125"/>
    </source>
</evidence>
<gene>
    <name evidence="5" type="ORF">AB8998_31030</name>
</gene>
<dbReference type="RefSeq" id="WP_369742114.1">
    <property type="nucleotide sequence ID" value="NZ_JBGEDP010000003.1"/>
</dbReference>
<dbReference type="InterPro" id="IPR050090">
    <property type="entry name" value="Tyrosine_recombinase_XerCD"/>
</dbReference>
<evidence type="ECO:0000256" key="1">
    <source>
        <dbReference type="ARBA" id="ARBA00008857"/>
    </source>
</evidence>
<evidence type="ECO:0000313" key="6">
    <source>
        <dbReference type="Proteomes" id="UP001564760"/>
    </source>
</evidence>
<name>A0ABV4C968_9MYCO</name>
<keyword evidence="3" id="KW-0233">DNA recombination</keyword>
<dbReference type="PANTHER" id="PTHR30349">
    <property type="entry name" value="PHAGE INTEGRASE-RELATED"/>
    <property type="match status" value="1"/>
</dbReference>
<accession>A0ABV4C968</accession>
<dbReference type="InterPro" id="IPR002104">
    <property type="entry name" value="Integrase_catalytic"/>
</dbReference>
<keyword evidence="2" id="KW-0238">DNA-binding</keyword>
<proteinExistence type="inferred from homology"/>
<feature type="domain" description="Tyr recombinase" evidence="4">
    <location>
        <begin position="1"/>
        <end position="175"/>
    </location>
</feature>
<organism evidence="5 6">
    <name type="scientific">Mycobacterium servetii</name>
    <dbReference type="NCBI Taxonomy" id="3237418"/>
    <lineage>
        <taxon>Bacteria</taxon>
        <taxon>Bacillati</taxon>
        <taxon>Actinomycetota</taxon>
        <taxon>Actinomycetes</taxon>
        <taxon>Mycobacteriales</taxon>
        <taxon>Mycobacteriaceae</taxon>
        <taxon>Mycobacterium</taxon>
    </lineage>
</organism>
<comment type="caution">
    <text evidence="5">The sequence shown here is derived from an EMBL/GenBank/DDBJ whole genome shotgun (WGS) entry which is preliminary data.</text>
</comment>
<evidence type="ECO:0000256" key="3">
    <source>
        <dbReference type="ARBA" id="ARBA00023172"/>
    </source>
</evidence>
<sequence>MSPSTIAALRSYADSRDHAWLALDIQTGLRVSELIGLNCGDITLGPGAHLRCEGKGRKQRAVPLTATIQAVLANWIAELAGRPGDPLFPTRSGRRLSRDAIEQRIAVHAHKAAQSCPSLKARHLHPHVLRHTCAVALLQAGVDTSVIALWLGHADVRSTNPYLHADLTIKEKALAITAQPTVAPGRYRPSEVAS</sequence>
<dbReference type="PANTHER" id="PTHR30349:SF41">
    <property type="entry name" value="INTEGRASE_RECOMBINASE PROTEIN MJ0367-RELATED"/>
    <property type="match status" value="1"/>
</dbReference>
<keyword evidence="6" id="KW-1185">Reference proteome</keyword>